<evidence type="ECO:0000259" key="4">
    <source>
        <dbReference type="Pfam" id="PF20257"/>
    </source>
</evidence>
<dbReference type="SUPFAM" id="SSF102522">
    <property type="entry name" value="Bacterial fluorinating enzyme, N-terminal domain"/>
    <property type="match status" value="1"/>
</dbReference>
<evidence type="ECO:0000256" key="1">
    <source>
        <dbReference type="ARBA" id="ARBA00022691"/>
    </source>
</evidence>
<evidence type="ECO:0000259" key="3">
    <source>
        <dbReference type="Pfam" id="PF01887"/>
    </source>
</evidence>
<feature type="domain" description="S-adenosyl-l-methionine hydroxide adenosyltransferase C-terminal" evidence="4">
    <location>
        <begin position="187"/>
        <end position="273"/>
    </location>
</feature>
<dbReference type="PANTHER" id="PTHR35092:SF1">
    <property type="entry name" value="CHLORINASE MJ1651"/>
    <property type="match status" value="1"/>
</dbReference>
<dbReference type="PANTHER" id="PTHR35092">
    <property type="entry name" value="CHLORINASE MJ1651"/>
    <property type="match status" value="1"/>
</dbReference>
<reference evidence="5 6" key="1">
    <citation type="submission" date="2024-04" db="EMBL/GenBank/DDBJ databases">
        <title>Novel genus in family Flammeovirgaceae.</title>
        <authorList>
            <person name="Nguyen T.H."/>
            <person name="Vuong T.Q."/>
            <person name="Le H."/>
            <person name="Kim S.-G."/>
        </authorList>
    </citation>
    <scope>NUCLEOTIDE SEQUENCE [LARGE SCALE GENOMIC DNA]</scope>
    <source>
        <strain evidence="5 6">JCM 23209</strain>
    </source>
</reference>
<keyword evidence="1" id="KW-0949">S-adenosyl-L-methionine</keyword>
<dbReference type="InterPro" id="IPR046469">
    <property type="entry name" value="SAM_HAT_N"/>
</dbReference>
<proteinExistence type="inferred from homology"/>
<evidence type="ECO:0000256" key="2">
    <source>
        <dbReference type="ARBA" id="ARBA00024035"/>
    </source>
</evidence>
<dbReference type="Gene3D" id="3.40.50.10790">
    <property type="entry name" value="S-adenosyl-l-methionine hydroxide adenosyltransferase, N-terminal"/>
    <property type="match status" value="1"/>
</dbReference>
<gene>
    <name evidence="5" type="ORF">AAG747_20150</name>
</gene>
<dbReference type="PIRSF" id="PIRSF006779">
    <property type="entry name" value="UCP006779"/>
    <property type="match status" value="1"/>
</dbReference>
<protein>
    <submittedName>
        <fullName evidence="5">S-adenosyl-l-methionine hydroxide adenosyltransferase family protein</fullName>
    </submittedName>
</protein>
<dbReference type="Pfam" id="PF01887">
    <property type="entry name" value="SAM_HAT_N"/>
    <property type="match status" value="1"/>
</dbReference>
<evidence type="ECO:0000313" key="5">
    <source>
        <dbReference type="EMBL" id="MEN7550242.1"/>
    </source>
</evidence>
<sequence length="279" mass="31266">MALHPLVFMSDFGWKERFVASMKGVALQVDPEIRIFDITHEIKPFDVWSAGQVLAGTLPYWPKGTVFVSVVDPGVGTQRSSLVAETESGHYVVSPDNGTFTFIEEQVGIREAREIDERKHRLSASKQSHTFHGRDIYAYTGAKLAAGKISFKKVGTVVKRPLEKLPYQPARFLQGFIEGLVMKIEQPFGNVVTNIPDEFLLDLTTDKQQPLVKVEIIHRGQLIFAEEIPFVKSYGYVPLNAPLLYIDSVYQVGIALNQGDFAQTYAIKPGADWLIRLQV</sequence>
<dbReference type="InterPro" id="IPR046470">
    <property type="entry name" value="SAM_HAT_C"/>
</dbReference>
<dbReference type="EMBL" id="JBDKWZ010000012">
    <property type="protein sequence ID" value="MEN7550242.1"/>
    <property type="molecule type" value="Genomic_DNA"/>
</dbReference>
<dbReference type="InterPro" id="IPR023228">
    <property type="entry name" value="SAM_OH_AdoTrfase_N_sf"/>
</dbReference>
<keyword evidence="6" id="KW-1185">Reference proteome</keyword>
<dbReference type="SUPFAM" id="SSF101852">
    <property type="entry name" value="Bacterial fluorinating enzyme, C-terminal domain"/>
    <property type="match status" value="1"/>
</dbReference>
<accession>A0AAW9RZA5</accession>
<feature type="domain" description="S-adenosyl-l-methionine hydroxide adenosyltransferase N-terminal" evidence="3">
    <location>
        <begin position="7"/>
        <end position="155"/>
    </location>
</feature>
<evidence type="ECO:0000313" key="6">
    <source>
        <dbReference type="Proteomes" id="UP001403385"/>
    </source>
</evidence>
<dbReference type="Gene3D" id="2.40.30.90">
    <property type="entry name" value="Bacterial fluorinating enzyme like"/>
    <property type="match status" value="1"/>
</dbReference>
<comment type="caution">
    <text evidence="5">The sequence shown here is derived from an EMBL/GenBank/DDBJ whole genome shotgun (WGS) entry which is preliminary data.</text>
</comment>
<dbReference type="RefSeq" id="WP_346823021.1">
    <property type="nucleotide sequence ID" value="NZ_JBDKWZ010000012.1"/>
</dbReference>
<dbReference type="Proteomes" id="UP001403385">
    <property type="component" value="Unassembled WGS sequence"/>
</dbReference>
<dbReference type="InterPro" id="IPR002747">
    <property type="entry name" value="SAM_OH_AdoTrfase"/>
</dbReference>
<dbReference type="AlphaFoldDB" id="A0AAW9RZA5"/>
<dbReference type="InterPro" id="IPR023227">
    <property type="entry name" value="SAM_OH_AdoTrfase_C_sf"/>
</dbReference>
<organism evidence="5 6">
    <name type="scientific">Rapidithrix thailandica</name>
    <dbReference type="NCBI Taxonomy" id="413964"/>
    <lineage>
        <taxon>Bacteria</taxon>
        <taxon>Pseudomonadati</taxon>
        <taxon>Bacteroidota</taxon>
        <taxon>Cytophagia</taxon>
        <taxon>Cytophagales</taxon>
        <taxon>Flammeovirgaceae</taxon>
        <taxon>Rapidithrix</taxon>
    </lineage>
</organism>
<name>A0AAW9RZA5_9BACT</name>
<comment type="similarity">
    <text evidence="2">Belongs to the SAM hydrolase / SAM-dependent halogenase family.</text>
</comment>
<dbReference type="Pfam" id="PF20257">
    <property type="entry name" value="SAM_HAT_C"/>
    <property type="match status" value="1"/>
</dbReference>